<dbReference type="InterPro" id="IPR000276">
    <property type="entry name" value="GPCR_Rhodpsn"/>
</dbReference>
<reference evidence="12 14" key="2">
    <citation type="journal article" date="2013" name="Nature">
        <title>Insights into bilaterian evolution from three spiralian genomes.</title>
        <authorList>
            <person name="Simakov O."/>
            <person name="Marletaz F."/>
            <person name="Cho S.J."/>
            <person name="Edsinger-Gonzales E."/>
            <person name="Havlak P."/>
            <person name="Hellsten U."/>
            <person name="Kuo D.H."/>
            <person name="Larsson T."/>
            <person name="Lv J."/>
            <person name="Arendt D."/>
            <person name="Savage R."/>
            <person name="Osoegawa K."/>
            <person name="de Jong P."/>
            <person name="Grimwood J."/>
            <person name="Chapman J.A."/>
            <person name="Shapiro H."/>
            <person name="Aerts A."/>
            <person name="Otillar R.P."/>
            <person name="Terry A.Y."/>
            <person name="Boore J.L."/>
            <person name="Grigoriev I.V."/>
            <person name="Lindberg D.R."/>
            <person name="Seaver E.C."/>
            <person name="Weisblat D.A."/>
            <person name="Putnam N.H."/>
            <person name="Rokhsar D.S."/>
        </authorList>
    </citation>
    <scope>NUCLEOTIDE SEQUENCE</scope>
    <source>
        <strain evidence="12 14">I ESC-2004</strain>
    </source>
</reference>
<dbReference type="EnsemblMetazoa" id="CapteT212597">
    <property type="protein sequence ID" value="CapteP212597"/>
    <property type="gene ID" value="CapteG212597"/>
</dbReference>
<dbReference type="OrthoDB" id="5959154at2759"/>
<dbReference type="HOGENOM" id="CLU_909863_0_0_1"/>
<keyword evidence="8" id="KW-0325">Glycoprotein</keyword>
<evidence type="ECO:0000256" key="7">
    <source>
        <dbReference type="ARBA" id="ARBA00023170"/>
    </source>
</evidence>
<evidence type="ECO:0000256" key="6">
    <source>
        <dbReference type="ARBA" id="ARBA00023136"/>
    </source>
</evidence>
<dbReference type="OMA" id="PGECLLY"/>
<dbReference type="SUPFAM" id="SSF81321">
    <property type="entry name" value="Family A G protein-coupled receptor-like"/>
    <property type="match status" value="1"/>
</dbReference>
<feature type="transmembrane region" description="Helical" evidence="10">
    <location>
        <begin position="226"/>
        <end position="248"/>
    </location>
</feature>
<dbReference type="GO" id="GO:0004930">
    <property type="term" value="F:G protein-coupled receptor activity"/>
    <property type="evidence" value="ECO:0007669"/>
    <property type="project" value="UniProtKB-KW"/>
</dbReference>
<name>R7TN67_CAPTE</name>
<dbReference type="AlphaFoldDB" id="R7TN67"/>
<evidence type="ECO:0000256" key="8">
    <source>
        <dbReference type="ARBA" id="ARBA00023180"/>
    </source>
</evidence>
<evidence type="ECO:0000313" key="12">
    <source>
        <dbReference type="EMBL" id="ELT92525.1"/>
    </source>
</evidence>
<evidence type="ECO:0000313" key="14">
    <source>
        <dbReference type="Proteomes" id="UP000014760"/>
    </source>
</evidence>
<evidence type="ECO:0000256" key="4">
    <source>
        <dbReference type="ARBA" id="ARBA00022989"/>
    </source>
</evidence>
<comment type="subcellular location">
    <subcellularLocation>
        <location evidence="1">Cell membrane</location>
        <topology evidence="1">Multi-pass membrane protein</topology>
    </subcellularLocation>
</comment>
<keyword evidence="5" id="KW-0297">G-protein coupled receptor</keyword>
<dbReference type="PRINTS" id="PR00237">
    <property type="entry name" value="GPCRRHODOPSN"/>
</dbReference>
<gene>
    <name evidence="12" type="ORF">CAPTEDRAFT_212597</name>
</gene>
<dbReference type="GO" id="GO:0005886">
    <property type="term" value="C:plasma membrane"/>
    <property type="evidence" value="ECO:0007669"/>
    <property type="project" value="UniProtKB-SubCell"/>
</dbReference>
<dbReference type="PANTHER" id="PTHR24246:SF27">
    <property type="entry name" value="ADENOSINE RECEPTOR, ISOFORM A"/>
    <property type="match status" value="1"/>
</dbReference>
<evidence type="ECO:0000256" key="9">
    <source>
        <dbReference type="ARBA" id="ARBA00023224"/>
    </source>
</evidence>
<feature type="transmembrane region" description="Helical" evidence="10">
    <location>
        <begin position="12"/>
        <end position="32"/>
    </location>
</feature>
<evidence type="ECO:0000256" key="3">
    <source>
        <dbReference type="ARBA" id="ARBA00022692"/>
    </source>
</evidence>
<evidence type="ECO:0000313" key="13">
    <source>
        <dbReference type="EnsemblMetazoa" id="CapteP212597"/>
    </source>
</evidence>
<keyword evidence="3 10" id="KW-0812">Transmembrane</keyword>
<keyword evidence="6 10" id="KW-0472">Membrane</keyword>
<dbReference type="EMBL" id="AMQN01013263">
    <property type="status" value="NOT_ANNOTATED_CDS"/>
    <property type="molecule type" value="Genomic_DNA"/>
</dbReference>
<dbReference type="CDD" id="cd00637">
    <property type="entry name" value="7tm_classA_rhodopsin-like"/>
    <property type="match status" value="1"/>
</dbReference>
<feature type="transmembrane region" description="Helical" evidence="10">
    <location>
        <begin position="173"/>
        <end position="195"/>
    </location>
</feature>
<evidence type="ECO:0000256" key="1">
    <source>
        <dbReference type="ARBA" id="ARBA00004651"/>
    </source>
</evidence>
<evidence type="ECO:0000259" key="11">
    <source>
        <dbReference type="PROSITE" id="PS50262"/>
    </source>
</evidence>
<keyword evidence="2" id="KW-1003">Cell membrane</keyword>
<dbReference type="PROSITE" id="PS50262">
    <property type="entry name" value="G_PROTEIN_RECEP_F1_2"/>
    <property type="match status" value="1"/>
</dbReference>
<sequence length="306" mass="33452">MGSSLSMTTVALASVVIVATIFGNSLVLGVLLRPRNRSRHRTSPTYLLITNLATVDLFNGLLTMPLVVTLASRRPRNLFGCTLTVAITIGLTNASSLGFVLLALERFLAVTFPFFYQSHVTPRRTLGGVLVSYAAAFVNGGVAISGNFGMPPSGLCVVYQIINPAVYLYNTLVYGQIFLLGLIVILCTGIFVVALKQSRKIRKQENLNSNEASSQTLSEIRLAQRCFLMASVFALAHLPDTIFSIMAATMRLQCDLCRSLLYWITLLSSALNPLLFAYGSSKELRGEMIRVLCCRKNNSVDQEPIQ</sequence>
<dbReference type="Proteomes" id="UP000014760">
    <property type="component" value="Unassembled WGS sequence"/>
</dbReference>
<keyword evidence="9" id="KW-0807">Transducer</keyword>
<accession>R7TN67</accession>
<reference evidence="13" key="3">
    <citation type="submission" date="2015-06" db="UniProtKB">
        <authorList>
            <consortium name="EnsemblMetazoa"/>
        </authorList>
    </citation>
    <scope>IDENTIFICATION</scope>
</reference>
<feature type="transmembrane region" description="Helical" evidence="10">
    <location>
        <begin position="125"/>
        <end position="144"/>
    </location>
</feature>
<dbReference type="InterPro" id="IPR017452">
    <property type="entry name" value="GPCR_Rhodpsn_7TM"/>
</dbReference>
<feature type="transmembrane region" description="Helical" evidence="10">
    <location>
        <begin position="260"/>
        <end position="280"/>
    </location>
</feature>
<feature type="transmembrane region" description="Helical" evidence="10">
    <location>
        <begin position="44"/>
        <end position="71"/>
    </location>
</feature>
<evidence type="ECO:0000256" key="5">
    <source>
        <dbReference type="ARBA" id="ARBA00023040"/>
    </source>
</evidence>
<feature type="transmembrane region" description="Helical" evidence="10">
    <location>
        <begin position="77"/>
        <end position="104"/>
    </location>
</feature>
<dbReference type="Gene3D" id="1.20.1070.10">
    <property type="entry name" value="Rhodopsin 7-helix transmembrane proteins"/>
    <property type="match status" value="1"/>
</dbReference>
<evidence type="ECO:0000256" key="2">
    <source>
        <dbReference type="ARBA" id="ARBA00022475"/>
    </source>
</evidence>
<dbReference type="EMBL" id="KB310083">
    <property type="protein sequence ID" value="ELT92525.1"/>
    <property type="molecule type" value="Genomic_DNA"/>
</dbReference>
<dbReference type="PANTHER" id="PTHR24246">
    <property type="entry name" value="OLFACTORY RECEPTOR AND ADENOSINE RECEPTOR"/>
    <property type="match status" value="1"/>
</dbReference>
<organism evidence="12">
    <name type="scientific">Capitella teleta</name>
    <name type="common">Polychaete worm</name>
    <dbReference type="NCBI Taxonomy" id="283909"/>
    <lineage>
        <taxon>Eukaryota</taxon>
        <taxon>Metazoa</taxon>
        <taxon>Spiralia</taxon>
        <taxon>Lophotrochozoa</taxon>
        <taxon>Annelida</taxon>
        <taxon>Polychaeta</taxon>
        <taxon>Sedentaria</taxon>
        <taxon>Scolecida</taxon>
        <taxon>Capitellidae</taxon>
        <taxon>Capitella</taxon>
    </lineage>
</organism>
<protein>
    <recommendedName>
        <fullName evidence="11">G-protein coupled receptors family 1 profile domain-containing protein</fullName>
    </recommendedName>
</protein>
<evidence type="ECO:0000256" key="10">
    <source>
        <dbReference type="SAM" id="Phobius"/>
    </source>
</evidence>
<keyword evidence="4 10" id="KW-1133">Transmembrane helix</keyword>
<feature type="domain" description="G-protein coupled receptors family 1 profile" evidence="11">
    <location>
        <begin position="23"/>
        <end position="276"/>
    </location>
</feature>
<keyword evidence="14" id="KW-1185">Reference proteome</keyword>
<keyword evidence="7" id="KW-0675">Receptor</keyword>
<reference evidence="14" key="1">
    <citation type="submission" date="2012-12" db="EMBL/GenBank/DDBJ databases">
        <authorList>
            <person name="Hellsten U."/>
            <person name="Grimwood J."/>
            <person name="Chapman J.A."/>
            <person name="Shapiro H."/>
            <person name="Aerts A."/>
            <person name="Otillar R.P."/>
            <person name="Terry A.Y."/>
            <person name="Boore J.L."/>
            <person name="Simakov O."/>
            <person name="Marletaz F."/>
            <person name="Cho S.-J."/>
            <person name="Edsinger-Gonzales E."/>
            <person name="Havlak P."/>
            <person name="Kuo D.-H."/>
            <person name="Larsson T."/>
            <person name="Lv J."/>
            <person name="Arendt D."/>
            <person name="Savage R."/>
            <person name="Osoegawa K."/>
            <person name="de Jong P."/>
            <person name="Lindberg D.R."/>
            <person name="Seaver E.C."/>
            <person name="Weisblat D.A."/>
            <person name="Putnam N.H."/>
            <person name="Grigoriev I.V."/>
            <person name="Rokhsar D.S."/>
        </authorList>
    </citation>
    <scope>NUCLEOTIDE SEQUENCE</scope>
    <source>
        <strain evidence="14">I ESC-2004</strain>
    </source>
</reference>
<proteinExistence type="predicted"/>
<dbReference type="Pfam" id="PF00001">
    <property type="entry name" value="7tm_1"/>
    <property type="match status" value="1"/>
</dbReference>
<dbReference type="STRING" id="283909.R7TN67"/>